<reference evidence="1 2" key="1">
    <citation type="submission" date="2021-03" db="EMBL/GenBank/DDBJ databases">
        <title>Genomic Encyclopedia of Type Strains, Phase IV (KMG-IV): sequencing the most valuable type-strain genomes for metagenomic binning, comparative biology and taxonomic classification.</title>
        <authorList>
            <person name="Goeker M."/>
        </authorList>
    </citation>
    <scope>NUCLEOTIDE SEQUENCE [LARGE SCALE GENOMIC DNA]</scope>
    <source>
        <strain evidence="1 2">DSM 25790</strain>
    </source>
</reference>
<sequence>MEVEPGMVPARLGVRIARAGEEKDKVFCGAENHFRVRKENQIIYIVFQALF</sequence>
<organism evidence="1 2">
    <name type="scientific">Virgibacillus alimentarius</name>
    <dbReference type="NCBI Taxonomy" id="698769"/>
    <lineage>
        <taxon>Bacteria</taxon>
        <taxon>Bacillati</taxon>
        <taxon>Bacillota</taxon>
        <taxon>Bacilli</taxon>
        <taxon>Bacillales</taxon>
        <taxon>Bacillaceae</taxon>
        <taxon>Virgibacillus</taxon>
    </lineage>
</organism>
<dbReference type="EMBL" id="JAGIKX010000013">
    <property type="protein sequence ID" value="MBP2257758.1"/>
    <property type="molecule type" value="Genomic_DNA"/>
</dbReference>
<comment type="caution">
    <text evidence="1">The sequence shown here is derived from an EMBL/GenBank/DDBJ whole genome shotgun (WGS) entry which is preliminary data.</text>
</comment>
<gene>
    <name evidence="1" type="ORF">J2Z81_001712</name>
</gene>
<protein>
    <submittedName>
        <fullName evidence="1">Asp-tRNA(Asn)/Glu-tRNA(Gln) amidotransferase B subunit</fullName>
    </submittedName>
</protein>
<evidence type="ECO:0000313" key="2">
    <source>
        <dbReference type="Proteomes" id="UP001519294"/>
    </source>
</evidence>
<dbReference type="RefSeq" id="WP_226371143.1">
    <property type="nucleotide sequence ID" value="NZ_JAGIKX010000013.1"/>
</dbReference>
<keyword evidence="2" id="KW-1185">Reference proteome</keyword>
<name>A0ABS4S8D7_9BACI</name>
<accession>A0ABS4S8D7</accession>
<evidence type="ECO:0000313" key="1">
    <source>
        <dbReference type="EMBL" id="MBP2257758.1"/>
    </source>
</evidence>
<proteinExistence type="predicted"/>
<dbReference type="Proteomes" id="UP001519294">
    <property type="component" value="Unassembled WGS sequence"/>
</dbReference>